<dbReference type="Gene3D" id="2.170.300.10">
    <property type="entry name" value="Tie2 ligand-binding domain superfamily"/>
    <property type="match status" value="1"/>
</dbReference>
<feature type="transmembrane region" description="Helical" evidence="1">
    <location>
        <begin position="105"/>
        <end position="128"/>
    </location>
</feature>
<evidence type="ECO:0000313" key="4">
    <source>
        <dbReference type="Proteomes" id="UP000005408"/>
    </source>
</evidence>
<reference evidence="3" key="1">
    <citation type="submission" date="2022-08" db="UniProtKB">
        <authorList>
            <consortium name="EnsemblMetazoa"/>
        </authorList>
    </citation>
    <scope>IDENTIFICATION</scope>
    <source>
        <strain evidence="3">05x7-T-G4-1.051#20</strain>
    </source>
</reference>
<keyword evidence="4" id="KW-1185">Reference proteome</keyword>
<keyword evidence="2" id="KW-0732">Signal</keyword>
<dbReference type="EnsemblMetazoa" id="G6018.1">
    <property type="protein sequence ID" value="G6018.1:cds"/>
    <property type="gene ID" value="G6018"/>
</dbReference>
<name>A0A8W8NG41_MAGGI</name>
<feature type="signal peptide" evidence="2">
    <location>
        <begin position="1"/>
        <end position="18"/>
    </location>
</feature>
<keyword evidence="1" id="KW-0472">Membrane</keyword>
<evidence type="ECO:0000256" key="2">
    <source>
        <dbReference type="SAM" id="SignalP"/>
    </source>
</evidence>
<dbReference type="Proteomes" id="UP000005408">
    <property type="component" value="Unassembled WGS sequence"/>
</dbReference>
<proteinExistence type="predicted"/>
<accession>A0A8W8NG41</accession>
<organism evidence="3 4">
    <name type="scientific">Magallana gigas</name>
    <name type="common">Pacific oyster</name>
    <name type="synonym">Crassostrea gigas</name>
    <dbReference type="NCBI Taxonomy" id="29159"/>
    <lineage>
        <taxon>Eukaryota</taxon>
        <taxon>Metazoa</taxon>
        <taxon>Spiralia</taxon>
        <taxon>Lophotrochozoa</taxon>
        <taxon>Mollusca</taxon>
        <taxon>Bivalvia</taxon>
        <taxon>Autobranchia</taxon>
        <taxon>Pteriomorphia</taxon>
        <taxon>Ostreida</taxon>
        <taxon>Ostreoidea</taxon>
        <taxon>Ostreidae</taxon>
        <taxon>Magallana</taxon>
    </lineage>
</organism>
<protein>
    <submittedName>
        <fullName evidence="3">Uncharacterized protein</fullName>
    </submittedName>
</protein>
<feature type="chain" id="PRO_5036467010" evidence="2">
    <location>
        <begin position="19"/>
        <end position="285"/>
    </location>
</feature>
<keyword evidence="1" id="KW-0812">Transmembrane</keyword>
<dbReference type="OrthoDB" id="6096888at2759"/>
<sequence>MVLCGSIFMCYLISLCTSDSNGVCSESEKNEIFCCADYYKDFESRFCLPCIGSFGHNCSLTCKDGYFGHGCRSKCECNDSQTCEPHIGCTPRSNHYNGSTLSINYMYVVTVVVIAVILSVLVIGTALYTRRNILNKFKANSDNECSVENREDRILYQNASSSQIIENQVSPSSICLQSQPNSCGNTIRDNNWISHGYHRQKKALLIPHNTVESGYSEIDSSNPHIQDNGRDAVAVLLKSNVIDDDYTQAISDENNSCLKINKKEGSVDKTSRVYMSMNYKPMAQH</sequence>
<dbReference type="AlphaFoldDB" id="A0A8W8NG41"/>
<keyword evidence="1" id="KW-1133">Transmembrane helix</keyword>
<evidence type="ECO:0000256" key="1">
    <source>
        <dbReference type="SAM" id="Phobius"/>
    </source>
</evidence>
<evidence type="ECO:0000313" key="3">
    <source>
        <dbReference type="EnsemblMetazoa" id="G6018.1:cds"/>
    </source>
</evidence>